<evidence type="ECO:0000256" key="1">
    <source>
        <dbReference type="SAM" id="MobiDB-lite"/>
    </source>
</evidence>
<keyword evidence="3" id="KW-1185">Reference proteome</keyword>
<reference evidence="2" key="1">
    <citation type="submission" date="2022-01" db="EMBL/GenBank/DDBJ databases">
        <authorList>
            <person name="King R."/>
        </authorList>
    </citation>
    <scope>NUCLEOTIDE SEQUENCE</scope>
</reference>
<proteinExistence type="predicted"/>
<feature type="region of interest" description="Disordered" evidence="1">
    <location>
        <begin position="1"/>
        <end position="38"/>
    </location>
</feature>
<gene>
    <name evidence="2" type="ORF">NEZAVI_LOCUS8000</name>
</gene>
<protein>
    <submittedName>
        <fullName evidence="2">Uncharacterized protein</fullName>
    </submittedName>
</protein>
<name>A0A9P0HAB3_NEZVI</name>
<dbReference type="Proteomes" id="UP001152798">
    <property type="component" value="Chromosome 4"/>
</dbReference>
<evidence type="ECO:0000313" key="2">
    <source>
        <dbReference type="EMBL" id="CAH1398326.1"/>
    </source>
</evidence>
<organism evidence="2 3">
    <name type="scientific">Nezara viridula</name>
    <name type="common">Southern green stink bug</name>
    <name type="synonym">Cimex viridulus</name>
    <dbReference type="NCBI Taxonomy" id="85310"/>
    <lineage>
        <taxon>Eukaryota</taxon>
        <taxon>Metazoa</taxon>
        <taxon>Ecdysozoa</taxon>
        <taxon>Arthropoda</taxon>
        <taxon>Hexapoda</taxon>
        <taxon>Insecta</taxon>
        <taxon>Pterygota</taxon>
        <taxon>Neoptera</taxon>
        <taxon>Paraneoptera</taxon>
        <taxon>Hemiptera</taxon>
        <taxon>Heteroptera</taxon>
        <taxon>Panheteroptera</taxon>
        <taxon>Pentatomomorpha</taxon>
        <taxon>Pentatomoidea</taxon>
        <taxon>Pentatomidae</taxon>
        <taxon>Pentatominae</taxon>
        <taxon>Nezara</taxon>
    </lineage>
</organism>
<evidence type="ECO:0000313" key="3">
    <source>
        <dbReference type="Proteomes" id="UP001152798"/>
    </source>
</evidence>
<accession>A0A9P0HAB3</accession>
<dbReference type="EMBL" id="OV725080">
    <property type="protein sequence ID" value="CAH1398326.1"/>
    <property type="molecule type" value="Genomic_DNA"/>
</dbReference>
<sequence>MTIGLTGRAWLSGGMAGQPRREAQRQPLSRAKADRKAHGSWALSISRPLLGRCPPPLYSLVILYNSYHLYHH</sequence>
<dbReference type="AlphaFoldDB" id="A0A9P0HAB3"/>